<dbReference type="Proteomes" id="UP000186931">
    <property type="component" value="Unassembled WGS sequence"/>
</dbReference>
<dbReference type="AlphaFoldDB" id="A0A1E8E1D1"/>
<sequence>MSLFGGFFVICICSIFRDNFIAKWVQDVLFLLENATKRQAEEWSESQFRCCETTNKAKFKITCTGKYV</sequence>
<reference evidence="1 2" key="1">
    <citation type="submission" date="2016-10" db="EMBL/GenBank/DDBJ databases">
        <title>Genome of airborne Acinetobacter sp. 5-2Ac02 in the hospital environment: Species near to Acinetobacter towneri.</title>
        <authorList>
            <person name="Barbosa B."/>
            <person name="Fernandez-Garcia L."/>
            <person name="Gato E."/>
            <person name="Leao R."/>
            <person name="Albano R."/>
            <person name="Fernandez B."/>
            <person name="Fernandez-Cuenca F."/>
            <person name="Marques E."/>
            <person name="Tomas M."/>
        </authorList>
    </citation>
    <scope>NUCLEOTIDE SEQUENCE [LARGE SCALE GENOMIC DNA]</scope>
    <source>
        <strain evidence="1 2">5-2Ac02</strain>
    </source>
</reference>
<organism evidence="1 2">
    <name type="scientific">Acinetobacter towneri</name>
    <dbReference type="NCBI Taxonomy" id="202956"/>
    <lineage>
        <taxon>Bacteria</taxon>
        <taxon>Pseudomonadati</taxon>
        <taxon>Pseudomonadota</taxon>
        <taxon>Gammaproteobacteria</taxon>
        <taxon>Moraxellales</taxon>
        <taxon>Moraxellaceae</taxon>
        <taxon>Acinetobacter</taxon>
    </lineage>
</organism>
<gene>
    <name evidence="1" type="ORF">BJN41_06840</name>
</gene>
<accession>A0A1E8E1D1</accession>
<evidence type="ECO:0000313" key="2">
    <source>
        <dbReference type="Proteomes" id="UP000186931"/>
    </source>
</evidence>
<dbReference type="EMBL" id="MKQS01000013">
    <property type="protein sequence ID" value="OFE43379.1"/>
    <property type="molecule type" value="Genomic_DNA"/>
</dbReference>
<name>A0A1E8E1D1_9GAMM</name>
<protein>
    <submittedName>
        <fullName evidence="1">Uncharacterized protein</fullName>
    </submittedName>
</protein>
<proteinExistence type="predicted"/>
<evidence type="ECO:0000313" key="1">
    <source>
        <dbReference type="EMBL" id="OFE43379.1"/>
    </source>
</evidence>
<comment type="caution">
    <text evidence="1">The sequence shown here is derived from an EMBL/GenBank/DDBJ whole genome shotgun (WGS) entry which is preliminary data.</text>
</comment>